<dbReference type="InterPro" id="IPR017900">
    <property type="entry name" value="4Fe4S_Fe_S_CS"/>
</dbReference>
<dbReference type="AlphaFoldDB" id="A1K2S8"/>
<dbReference type="InterPro" id="IPR010207">
    <property type="entry name" value="Elect_transpt_cplx_RnfB/RsxB"/>
</dbReference>
<reference evidence="14 15" key="1">
    <citation type="journal article" date="2006" name="Nat. Biotechnol.">
        <title>Complete genome of the mutualistic, N2-fixing grass endophyte Azoarcus sp. strain BH72.</title>
        <authorList>
            <person name="Krause A."/>
            <person name="Ramakumar A."/>
            <person name="Bartels D."/>
            <person name="Battistoni F."/>
            <person name="Bekel T."/>
            <person name="Boch J."/>
            <person name="Boehm M."/>
            <person name="Friedrich F."/>
            <person name="Hurek T."/>
            <person name="Krause L."/>
            <person name="Linke B."/>
            <person name="McHardy A.C."/>
            <person name="Sarkar A."/>
            <person name="Schneiker S."/>
            <person name="Syed A.A."/>
            <person name="Thauer R."/>
            <person name="Vorhoelter F.-J."/>
            <person name="Weidner S."/>
            <person name="Puehler A."/>
            <person name="Reinhold-Hurek B."/>
            <person name="Kaiser O."/>
            <person name="Goesmann A."/>
        </authorList>
    </citation>
    <scope>NUCLEOTIDE SEQUENCE [LARGE SCALE GENOMIC DNA]</scope>
    <source>
        <strain evidence="14 15">BH72</strain>
    </source>
</reference>
<comment type="cofactor">
    <cofactor evidence="10 11">
        <name>[4Fe-4S] cluster</name>
        <dbReference type="ChEBI" id="CHEBI:49883"/>
    </cofactor>
    <text evidence="10 11">Binds 3 [4Fe-4S] clusters.</text>
</comment>
<dbReference type="KEGG" id="azo:azo0516"/>
<accession>A1K2S8</accession>
<keyword evidence="1 10" id="KW-0813">Transport</keyword>
<evidence type="ECO:0000313" key="15">
    <source>
        <dbReference type="Proteomes" id="UP000002588"/>
    </source>
</evidence>
<evidence type="ECO:0000256" key="5">
    <source>
        <dbReference type="ARBA" id="ARBA00022967"/>
    </source>
</evidence>
<feature type="binding site" evidence="10 11">
    <location>
        <position position="143"/>
    </location>
    <ligand>
        <name>[4Fe-4S] cluster</name>
        <dbReference type="ChEBI" id="CHEBI:49883"/>
        <label>3</label>
    </ligand>
</feature>
<dbReference type="eggNOG" id="COG2878">
    <property type="taxonomic scope" value="Bacteria"/>
</dbReference>
<keyword evidence="15" id="KW-1185">Reference proteome</keyword>
<dbReference type="PANTHER" id="PTHR43560:SF1">
    <property type="entry name" value="ION-TRANSLOCATING OXIDOREDUCTASE COMPLEX SUBUNIT B"/>
    <property type="match status" value="1"/>
</dbReference>
<evidence type="ECO:0000256" key="3">
    <source>
        <dbReference type="ARBA" id="ARBA00022723"/>
    </source>
</evidence>
<keyword evidence="10" id="KW-1003">Cell membrane</keyword>
<evidence type="ECO:0000259" key="13">
    <source>
        <dbReference type="PROSITE" id="PS51656"/>
    </source>
</evidence>
<dbReference type="KEGG" id="aoa:dqs_0526"/>
<evidence type="ECO:0000256" key="4">
    <source>
        <dbReference type="ARBA" id="ARBA00022737"/>
    </source>
</evidence>
<gene>
    <name evidence="14" type="primary">rnfB1</name>
    <name evidence="10" type="synonym">rnfB</name>
    <name evidence="14" type="ordered locus">azo0516</name>
</gene>
<dbReference type="PIRSF" id="PIRSF005784">
    <property type="entry name" value="Elect_transpt_RnfB"/>
    <property type="match status" value="1"/>
</dbReference>
<feature type="domain" description="4Fe-4S ferredoxin-type" evidence="12">
    <location>
        <begin position="100"/>
        <end position="130"/>
    </location>
</feature>
<keyword evidence="5 10" id="KW-1278">Translocase</keyword>
<feature type="binding site" evidence="10 11">
    <location>
        <position position="71"/>
    </location>
    <ligand>
        <name>[4Fe-4S] cluster</name>
        <dbReference type="ChEBI" id="CHEBI:49883"/>
        <label>1</label>
    </ligand>
</feature>
<keyword evidence="10" id="KW-0997">Cell inner membrane</keyword>
<protein>
    <recommendedName>
        <fullName evidence="10">Ion-translocating oxidoreductase complex subunit B</fullName>
        <ecNumber evidence="10">7.-.-.-</ecNumber>
    </recommendedName>
    <alternativeName>
        <fullName evidence="10">Rnf electron transport complex subunit B</fullName>
    </alternativeName>
</protein>
<dbReference type="EMBL" id="AM406670">
    <property type="protein sequence ID" value="CAL93133.1"/>
    <property type="molecule type" value="Genomic_DNA"/>
</dbReference>
<dbReference type="OrthoDB" id="9789936at2"/>
<feature type="domain" description="4Fe-4S" evidence="13">
    <location>
        <begin position="29"/>
        <end position="88"/>
    </location>
</feature>
<dbReference type="HAMAP" id="MF_00463">
    <property type="entry name" value="RsxB_RnfB"/>
    <property type="match status" value="1"/>
</dbReference>
<evidence type="ECO:0000256" key="2">
    <source>
        <dbReference type="ARBA" id="ARBA00022485"/>
    </source>
</evidence>
<dbReference type="HOGENOM" id="CLU_063448_2_0_4"/>
<dbReference type="PROSITE" id="PS00198">
    <property type="entry name" value="4FE4S_FER_1"/>
    <property type="match status" value="1"/>
</dbReference>
<dbReference type="EC" id="7.-.-.-" evidence="10"/>
<dbReference type="Pfam" id="PF14697">
    <property type="entry name" value="Fer4_21"/>
    <property type="match status" value="1"/>
</dbReference>
<feature type="region of interest" description="Hydrophobic" evidence="10">
    <location>
        <begin position="1"/>
        <end position="23"/>
    </location>
</feature>
<dbReference type="Gene3D" id="1.10.15.40">
    <property type="entry name" value="Electron transport complex subunit B, putative Fe-S cluster"/>
    <property type="match status" value="1"/>
</dbReference>
<dbReference type="InterPro" id="IPR007202">
    <property type="entry name" value="4Fe-4S_dom"/>
</dbReference>
<dbReference type="PANTHER" id="PTHR43560">
    <property type="entry name" value="ION-TRANSLOCATING OXIDOREDUCTASE COMPLEX SUBUNIT B"/>
    <property type="match status" value="1"/>
</dbReference>
<evidence type="ECO:0000259" key="12">
    <source>
        <dbReference type="PROSITE" id="PS51379"/>
    </source>
</evidence>
<dbReference type="InterPro" id="IPR017896">
    <property type="entry name" value="4Fe4S_Fe-S-bd"/>
</dbReference>
<evidence type="ECO:0000256" key="7">
    <source>
        <dbReference type="ARBA" id="ARBA00023004"/>
    </source>
</evidence>
<feature type="domain" description="4Fe-4S ferredoxin-type" evidence="12">
    <location>
        <begin position="131"/>
        <end position="160"/>
    </location>
</feature>
<keyword evidence="3 10" id="KW-0479">Metal-binding</keyword>
<dbReference type="PROSITE" id="PS51656">
    <property type="entry name" value="4FE4S"/>
    <property type="match status" value="1"/>
</dbReference>
<proteinExistence type="inferred from homology"/>
<feature type="binding site" evidence="10 11">
    <location>
        <position position="49"/>
    </location>
    <ligand>
        <name>[4Fe-4S] cluster</name>
        <dbReference type="ChEBI" id="CHEBI:49883"/>
        <label>1</label>
    </ligand>
</feature>
<dbReference type="InterPro" id="IPR050395">
    <property type="entry name" value="4Fe4S_Ferredoxin_RnfB"/>
</dbReference>
<dbReference type="SUPFAM" id="SSF54862">
    <property type="entry name" value="4Fe-4S ferredoxins"/>
    <property type="match status" value="1"/>
</dbReference>
<dbReference type="GO" id="GO:0046872">
    <property type="term" value="F:metal ion binding"/>
    <property type="evidence" value="ECO:0007669"/>
    <property type="project" value="UniProtKB-KW"/>
</dbReference>
<evidence type="ECO:0000256" key="10">
    <source>
        <dbReference type="HAMAP-Rule" id="MF_00463"/>
    </source>
</evidence>
<feature type="binding site" evidence="10 11">
    <location>
        <position position="146"/>
    </location>
    <ligand>
        <name>[4Fe-4S] cluster</name>
        <dbReference type="ChEBI" id="CHEBI:49883"/>
        <label>3</label>
    </ligand>
</feature>
<comment type="subunit">
    <text evidence="10">The complex is composed of six subunits: RnfA, RnfB, RnfC, RnfD, RnfE and RnfG.</text>
</comment>
<evidence type="ECO:0000256" key="1">
    <source>
        <dbReference type="ARBA" id="ARBA00022448"/>
    </source>
</evidence>
<sequence length="175" mass="17560">MLIAVTSVALIGAFCGVALGVAARRFYVEPDSAVAEIEAMMPGSQCGQCGFPGCAGAAAAIVAGEAPVTCCPPGGKALAVALAEKLGITVDTSGMSDDGPRIAGVTEEICIGCTKCYKSCPTDAILGAVKQVHTVIRDACTGCAKCEDVCPTGAITLSPIPVTQQSWVWPKPVAA</sequence>
<comment type="caution">
    <text evidence="10">Lacks conserved residue(s) required for the propagation of feature annotation.</text>
</comment>
<comment type="function">
    <text evidence="10">Part of a membrane-bound complex that couples electron transfer with translocation of ions across the membrane.</text>
</comment>
<keyword evidence="7 10" id="KW-0408">Iron</keyword>
<evidence type="ECO:0000256" key="9">
    <source>
        <dbReference type="ARBA" id="ARBA00023136"/>
    </source>
</evidence>
<dbReference type="STRING" id="62928.azo0516"/>
<comment type="similarity">
    <text evidence="10">Belongs to the 4Fe4S bacterial-type ferredoxin family. RnfB subfamily.</text>
</comment>
<comment type="subcellular location">
    <subcellularLocation>
        <location evidence="10">Cell inner membrane</location>
    </subcellularLocation>
</comment>
<keyword evidence="6 10" id="KW-0249">Electron transport</keyword>
<feature type="binding site" evidence="10 11">
    <location>
        <position position="150"/>
    </location>
    <ligand>
        <name>[4Fe-4S] cluster</name>
        <dbReference type="ChEBI" id="CHEBI:49883"/>
        <label>2</label>
    </ligand>
</feature>
<name>A1K2S8_AZOSB</name>
<dbReference type="NCBIfam" id="TIGR01944">
    <property type="entry name" value="rnfB"/>
    <property type="match status" value="1"/>
</dbReference>
<dbReference type="InterPro" id="IPR016463">
    <property type="entry name" value="RnfB/RsxB_Proteobac"/>
</dbReference>
<feature type="binding site" evidence="10 11">
    <location>
        <position position="116"/>
    </location>
    <ligand>
        <name>[4Fe-4S] cluster</name>
        <dbReference type="ChEBI" id="CHEBI:49883"/>
        <label>2</label>
    </ligand>
</feature>
<organism evidence="14 15">
    <name type="scientific">Azoarcus sp. (strain BH72)</name>
    <dbReference type="NCBI Taxonomy" id="418699"/>
    <lineage>
        <taxon>Bacteria</taxon>
        <taxon>Pseudomonadati</taxon>
        <taxon>Pseudomonadota</taxon>
        <taxon>Betaproteobacteria</taxon>
        <taxon>Rhodocyclales</taxon>
        <taxon>Zoogloeaceae</taxon>
        <taxon>Azoarcus</taxon>
    </lineage>
</organism>
<keyword evidence="2 10" id="KW-0004">4Fe-4S</keyword>
<dbReference type="Proteomes" id="UP000002588">
    <property type="component" value="Chromosome"/>
</dbReference>
<dbReference type="GO" id="GO:0009055">
    <property type="term" value="F:electron transfer activity"/>
    <property type="evidence" value="ECO:0007669"/>
    <property type="project" value="InterPro"/>
</dbReference>
<feature type="binding site" evidence="10 11">
    <location>
        <position position="54"/>
    </location>
    <ligand>
        <name>[4Fe-4S] cluster</name>
        <dbReference type="ChEBI" id="CHEBI:49883"/>
        <label>1</label>
    </ligand>
</feature>
<dbReference type="GO" id="GO:0005886">
    <property type="term" value="C:plasma membrane"/>
    <property type="evidence" value="ECO:0007669"/>
    <property type="project" value="UniProtKB-SubCell"/>
</dbReference>
<keyword evidence="9 10" id="KW-0472">Membrane</keyword>
<feature type="binding site" evidence="10 11">
    <location>
        <position position="120"/>
    </location>
    <ligand>
        <name>[4Fe-4S] cluster</name>
        <dbReference type="ChEBI" id="CHEBI:49883"/>
        <label>3</label>
    </ligand>
</feature>
<feature type="binding site" evidence="10 11">
    <location>
        <position position="113"/>
    </location>
    <ligand>
        <name>[4Fe-4S] cluster</name>
        <dbReference type="ChEBI" id="CHEBI:49883"/>
        <label>2</label>
    </ligand>
</feature>
<dbReference type="RefSeq" id="WP_011764251.1">
    <property type="nucleotide sequence ID" value="NC_008702.1"/>
</dbReference>
<feature type="binding site" evidence="10 11">
    <location>
        <position position="110"/>
    </location>
    <ligand>
        <name>[4Fe-4S] cluster</name>
        <dbReference type="ChEBI" id="CHEBI:49883"/>
        <label>2</label>
    </ligand>
</feature>
<keyword evidence="4 10" id="KW-0677">Repeat</keyword>
<dbReference type="GO" id="GO:0051539">
    <property type="term" value="F:4 iron, 4 sulfur cluster binding"/>
    <property type="evidence" value="ECO:0007669"/>
    <property type="project" value="UniProtKB-UniRule"/>
</dbReference>
<dbReference type="Pfam" id="PF04060">
    <property type="entry name" value="FeS"/>
    <property type="match status" value="1"/>
</dbReference>
<dbReference type="GO" id="GO:0022900">
    <property type="term" value="P:electron transport chain"/>
    <property type="evidence" value="ECO:0007669"/>
    <property type="project" value="UniProtKB-UniRule"/>
</dbReference>
<evidence type="ECO:0000256" key="11">
    <source>
        <dbReference type="PIRSR" id="PIRSR005784-1"/>
    </source>
</evidence>
<feature type="binding site" evidence="10 11">
    <location>
        <position position="140"/>
    </location>
    <ligand>
        <name>[4Fe-4S] cluster</name>
        <dbReference type="ChEBI" id="CHEBI:49883"/>
        <label>3</label>
    </ligand>
</feature>
<dbReference type="Gene3D" id="3.30.70.20">
    <property type="match status" value="1"/>
</dbReference>
<evidence type="ECO:0000256" key="8">
    <source>
        <dbReference type="ARBA" id="ARBA00023014"/>
    </source>
</evidence>
<evidence type="ECO:0000256" key="6">
    <source>
        <dbReference type="ARBA" id="ARBA00022982"/>
    </source>
</evidence>
<keyword evidence="8 10" id="KW-0411">Iron-sulfur</keyword>
<feature type="binding site" evidence="10 11">
    <location>
        <position position="46"/>
    </location>
    <ligand>
        <name>[4Fe-4S] cluster</name>
        <dbReference type="ChEBI" id="CHEBI:49883"/>
        <label>1</label>
    </ligand>
</feature>
<evidence type="ECO:0000313" key="14">
    <source>
        <dbReference type="EMBL" id="CAL93133.1"/>
    </source>
</evidence>
<dbReference type="PROSITE" id="PS51379">
    <property type="entry name" value="4FE4S_FER_2"/>
    <property type="match status" value="2"/>
</dbReference>